<dbReference type="Pfam" id="PF00566">
    <property type="entry name" value="RabGAP-TBC"/>
    <property type="match status" value="1"/>
</dbReference>
<evidence type="ECO:0000256" key="1">
    <source>
        <dbReference type="SAM" id="MobiDB-lite"/>
    </source>
</evidence>
<dbReference type="EMBL" id="CM018043">
    <property type="protein sequence ID" value="KAA8531447.1"/>
    <property type="molecule type" value="Genomic_DNA"/>
</dbReference>
<evidence type="ECO:0000313" key="3">
    <source>
        <dbReference type="EMBL" id="KAA8531447.1"/>
    </source>
</evidence>
<proteinExistence type="predicted"/>
<evidence type="ECO:0000259" key="2">
    <source>
        <dbReference type="PROSITE" id="PS50086"/>
    </source>
</evidence>
<feature type="region of interest" description="Disordered" evidence="1">
    <location>
        <begin position="63"/>
        <end position="100"/>
    </location>
</feature>
<accession>A0A5J5APW3</accession>
<feature type="compositionally biased region" description="Polar residues" evidence="1">
    <location>
        <begin position="21"/>
        <end position="32"/>
    </location>
</feature>
<dbReference type="AlphaFoldDB" id="A0A5J5APW3"/>
<dbReference type="GO" id="GO:0005096">
    <property type="term" value="F:GTPase activator activity"/>
    <property type="evidence" value="ECO:0007669"/>
    <property type="project" value="TreeGrafter"/>
</dbReference>
<feature type="domain" description="Rab-GAP TBC" evidence="2">
    <location>
        <begin position="160"/>
        <end position="387"/>
    </location>
</feature>
<gene>
    <name evidence="3" type="ORF">F0562_006200</name>
</gene>
<dbReference type="FunFam" id="1.10.10.750:FF:000007">
    <property type="entry name" value="TBC1 domain family member"/>
    <property type="match status" value="1"/>
</dbReference>
<reference evidence="3 4" key="1">
    <citation type="submission" date="2019-09" db="EMBL/GenBank/DDBJ databases">
        <title>A chromosome-level genome assembly of the Chinese tupelo Nyssa sinensis.</title>
        <authorList>
            <person name="Yang X."/>
            <person name="Kang M."/>
            <person name="Yang Y."/>
            <person name="Xiong H."/>
            <person name="Wang M."/>
            <person name="Zhang Z."/>
            <person name="Wang Z."/>
            <person name="Wu H."/>
            <person name="Ma T."/>
            <person name="Liu J."/>
            <person name="Xi Z."/>
        </authorList>
    </citation>
    <scope>NUCLEOTIDE SEQUENCE [LARGE SCALE GENOMIC DNA]</scope>
    <source>
        <strain evidence="3">J267</strain>
        <tissue evidence="3">Leaf</tissue>
    </source>
</reference>
<dbReference type="OrthoDB" id="26371at2759"/>
<protein>
    <recommendedName>
        <fullName evidence="2">Rab-GAP TBC domain-containing protein</fullName>
    </recommendedName>
</protein>
<dbReference type="SUPFAM" id="SSF47923">
    <property type="entry name" value="Ypt/Rab-GAP domain of gyp1p"/>
    <property type="match status" value="2"/>
</dbReference>
<dbReference type="Proteomes" id="UP000325577">
    <property type="component" value="Linkage Group LG2"/>
</dbReference>
<dbReference type="Gene3D" id="1.10.472.80">
    <property type="entry name" value="Ypt/Rab-GAP domain of gyp1p, domain 3"/>
    <property type="match status" value="1"/>
</dbReference>
<name>A0A5J5APW3_9ASTE</name>
<feature type="region of interest" description="Disordered" evidence="1">
    <location>
        <begin position="1"/>
        <end position="32"/>
    </location>
</feature>
<sequence length="457" mass="52636">MRSNTTTSDTSREEDRKKETSSSISTPDSRFNQTLRNVQGLLKGRSFPGKVLITQRSDLLAGSTLRSPNERSFSDSDTGISEQMDGAVEDEVQNRRKPDTSTIVNKLKSSTSNTENASKEVQKSIMGARATDSARLMKFAKELSGSTVILEKLRELAWSGVPLYLRPNVWRLLLGYAPPNSDRREGVLRRKRLEYLDCVAQYYDIPDAERTDEEISMLRQIAVDCPRTVPDVSFFQQVEVQKSLERILCTWAIRHPASGYVQGINDLVTPFLVVFLSEYLQGSVDNWSVLDLPPEKISNIESDCYWCLSKLLDGMQDHYTFAQPGIQRLVFKLKELVRRIDEPVSRHMEDQGLEFLQFAFRWFNCLLIREIPFNLVTRLWDTYLAEGDALPDFLVYIFASFLLTWSDELQKLDFQELVMFLQHLPTQTWTHHELEMVLSRAYMWHTMFNSCPSHLAS</sequence>
<dbReference type="PROSITE" id="PS50086">
    <property type="entry name" value="TBC_RABGAP"/>
    <property type="match status" value="1"/>
</dbReference>
<organism evidence="3 4">
    <name type="scientific">Nyssa sinensis</name>
    <dbReference type="NCBI Taxonomy" id="561372"/>
    <lineage>
        <taxon>Eukaryota</taxon>
        <taxon>Viridiplantae</taxon>
        <taxon>Streptophyta</taxon>
        <taxon>Embryophyta</taxon>
        <taxon>Tracheophyta</taxon>
        <taxon>Spermatophyta</taxon>
        <taxon>Magnoliopsida</taxon>
        <taxon>eudicotyledons</taxon>
        <taxon>Gunneridae</taxon>
        <taxon>Pentapetalae</taxon>
        <taxon>asterids</taxon>
        <taxon>Cornales</taxon>
        <taxon>Nyssaceae</taxon>
        <taxon>Nyssa</taxon>
    </lineage>
</organism>
<keyword evidence="4" id="KW-1185">Reference proteome</keyword>
<dbReference type="Gene3D" id="1.10.8.270">
    <property type="entry name" value="putative rabgap domain of human tbc1 domain family member 14 like domains"/>
    <property type="match status" value="1"/>
</dbReference>
<dbReference type="FunFam" id="1.10.8.270:FF:000028">
    <property type="entry name" value="TBC domain containing protein"/>
    <property type="match status" value="1"/>
</dbReference>
<dbReference type="InterPro" id="IPR000195">
    <property type="entry name" value="Rab-GAP-TBC_dom"/>
</dbReference>
<dbReference type="Gene3D" id="1.10.10.750">
    <property type="entry name" value="Ypt/Rab-GAP domain of gyp1p, domain 1"/>
    <property type="match status" value="1"/>
</dbReference>
<dbReference type="PANTHER" id="PTHR22957">
    <property type="entry name" value="TBC1 DOMAIN FAMILY MEMBER GTPASE-ACTIVATING PROTEIN"/>
    <property type="match status" value="1"/>
</dbReference>
<dbReference type="InterPro" id="IPR035969">
    <property type="entry name" value="Rab-GAP_TBC_sf"/>
</dbReference>
<dbReference type="SMART" id="SM00164">
    <property type="entry name" value="TBC"/>
    <property type="match status" value="1"/>
</dbReference>
<feature type="compositionally biased region" description="Basic and acidic residues" evidence="1">
    <location>
        <begin position="10"/>
        <end position="20"/>
    </location>
</feature>
<evidence type="ECO:0000313" key="4">
    <source>
        <dbReference type="Proteomes" id="UP000325577"/>
    </source>
</evidence>
<dbReference type="PANTHER" id="PTHR22957:SF26">
    <property type="entry name" value="LD44506P"/>
    <property type="match status" value="1"/>
</dbReference>
<dbReference type="FunFam" id="1.10.472.80:FF:000041">
    <property type="entry name" value="TBC domain containing protein"/>
    <property type="match status" value="1"/>
</dbReference>